<evidence type="ECO:0000313" key="2">
    <source>
        <dbReference type="Proteomes" id="UP001148737"/>
    </source>
</evidence>
<keyword evidence="2" id="KW-1185">Reference proteome</keyword>
<comment type="caution">
    <text evidence="1">The sequence shown here is derived from an EMBL/GenBank/DDBJ whole genome shotgun (WGS) entry which is preliminary data.</text>
</comment>
<reference evidence="1" key="1">
    <citation type="submission" date="2022-07" db="EMBL/GenBank/DDBJ databases">
        <title>Genome Sequence of Lecanicillium saksenae.</title>
        <authorList>
            <person name="Buettner E."/>
        </authorList>
    </citation>
    <scope>NUCLEOTIDE SEQUENCE</scope>
    <source>
        <strain evidence="1">VT-O1</strain>
    </source>
</reference>
<dbReference type="Proteomes" id="UP001148737">
    <property type="component" value="Unassembled WGS sequence"/>
</dbReference>
<sequence>MTSNAMTINFGDGNSGFQAGTVHGSVNAAFHHYPAPERPETPPTPSILIPFGRDSDFVERGEVLGKIEHSCSRPASRTALVGLGGVGKSQLAIEYAYRTQDRCSDTWVFWIHASNSARFEQSFRDIATFVKLPGRQNPKVNIFQLVHDWLQDRGKGPWLIILDNVDDAGFLTVPGTDGKAAATTMKSTDPRQLRSYIPHCQHGSVLVTSRSQGAALELVEDANIIAIEPMNERDAMCLFHKKLGHSVDEACINELAVALEYMPLAIVQAAAYVVQRRPRCSVRKYLDEFRNSDRRKATLLGLTSGGLRRDAEAKNSILISWQISFDYIRENRPSAADLLSLMSFCDRQGIPESLLRSQIDQIHLGGGDELNDAADNTGRVDSGNDSDSDSTERNSHYSDDDNFDEDIMTLRNFSFLTANEDGNTFEMHRLVQLATLEWLRFHGLYEQRRTQFLIKLGAEMPEGQYENWTKCQQLFPHAQSVSVERPAAQESMKEWATILYRAAWYAVSKGNVIEAEDLSVRAMKARKKIFDKDHEDLIWAKAMVASALNLRGRWSEAEELEVQVVETRKRKLGADHPDTLTSMANLALTYWHQGRWDGAETLQVQVVETRKRKLGEDHPDTLTSMHNLAYTVKSLGRHREALDLMGCCLSLRRLVLGSQHLDTRSSKNAIELWQQDD</sequence>
<accession>A0ACC1R7G2</accession>
<organism evidence="1 2">
    <name type="scientific">Lecanicillium saksenae</name>
    <dbReference type="NCBI Taxonomy" id="468837"/>
    <lineage>
        <taxon>Eukaryota</taxon>
        <taxon>Fungi</taxon>
        <taxon>Dikarya</taxon>
        <taxon>Ascomycota</taxon>
        <taxon>Pezizomycotina</taxon>
        <taxon>Sordariomycetes</taxon>
        <taxon>Hypocreomycetidae</taxon>
        <taxon>Hypocreales</taxon>
        <taxon>Cordycipitaceae</taxon>
        <taxon>Lecanicillium</taxon>
    </lineage>
</organism>
<dbReference type="EMBL" id="JANAKD010000003">
    <property type="protein sequence ID" value="KAJ3499712.1"/>
    <property type="molecule type" value="Genomic_DNA"/>
</dbReference>
<proteinExistence type="predicted"/>
<name>A0ACC1R7G2_9HYPO</name>
<evidence type="ECO:0000313" key="1">
    <source>
        <dbReference type="EMBL" id="KAJ3499712.1"/>
    </source>
</evidence>
<protein>
    <submittedName>
        <fullName evidence="1">Uncharacterized protein</fullName>
    </submittedName>
</protein>
<gene>
    <name evidence="1" type="ORF">NLG97_g107</name>
</gene>